<evidence type="ECO:0000259" key="5">
    <source>
        <dbReference type="Pfam" id="PF16822"/>
    </source>
</evidence>
<organism evidence="6">
    <name type="scientific">bioreactor metagenome</name>
    <dbReference type="NCBI Taxonomy" id="1076179"/>
    <lineage>
        <taxon>unclassified sequences</taxon>
        <taxon>metagenomes</taxon>
        <taxon>ecological metagenomes</taxon>
    </lineage>
</organism>
<dbReference type="GO" id="GO:0042597">
    <property type="term" value="C:periplasmic space"/>
    <property type="evidence" value="ECO:0007669"/>
    <property type="project" value="UniProtKB-SubCell"/>
</dbReference>
<evidence type="ECO:0000256" key="1">
    <source>
        <dbReference type="ARBA" id="ARBA00004418"/>
    </source>
</evidence>
<dbReference type="Pfam" id="PF16822">
    <property type="entry name" value="ALGX"/>
    <property type="match status" value="1"/>
</dbReference>
<evidence type="ECO:0000256" key="4">
    <source>
        <dbReference type="ARBA" id="ARBA00022764"/>
    </source>
</evidence>
<keyword evidence="3" id="KW-0732">Signal</keyword>
<reference evidence="6" key="1">
    <citation type="submission" date="2019-08" db="EMBL/GenBank/DDBJ databases">
        <authorList>
            <person name="Kucharzyk K."/>
            <person name="Murdoch R.W."/>
            <person name="Higgins S."/>
            <person name="Loffler F."/>
        </authorList>
    </citation>
    <scope>NUCLEOTIDE SEQUENCE</scope>
</reference>
<evidence type="ECO:0000256" key="2">
    <source>
        <dbReference type="ARBA" id="ARBA00022679"/>
    </source>
</evidence>
<comment type="subcellular location">
    <subcellularLocation>
        <location evidence="1">Periplasm</location>
    </subcellularLocation>
</comment>
<keyword evidence="2" id="KW-0808">Transferase</keyword>
<proteinExistence type="predicted"/>
<dbReference type="InterPro" id="IPR031811">
    <property type="entry name" value="ALGX/ALGJ_SGNH-like"/>
</dbReference>
<protein>
    <recommendedName>
        <fullName evidence="5">AlgX/AlgJ SGNH hydrolase-like domain-containing protein</fullName>
    </recommendedName>
</protein>
<keyword evidence="4" id="KW-0574">Periplasm</keyword>
<comment type="caution">
    <text evidence="6">The sequence shown here is derived from an EMBL/GenBank/DDBJ whole genome shotgun (WGS) entry which is preliminary data.</text>
</comment>
<gene>
    <name evidence="6" type="ORF">SDC9_39514</name>
</gene>
<dbReference type="GO" id="GO:0016740">
    <property type="term" value="F:transferase activity"/>
    <property type="evidence" value="ECO:0007669"/>
    <property type="project" value="UniProtKB-KW"/>
</dbReference>
<evidence type="ECO:0000256" key="3">
    <source>
        <dbReference type="ARBA" id="ARBA00022729"/>
    </source>
</evidence>
<dbReference type="AlphaFoldDB" id="A0A644VPT3"/>
<evidence type="ECO:0000313" key="6">
    <source>
        <dbReference type="EMBL" id="MPL93388.1"/>
    </source>
</evidence>
<name>A0A644VPT3_9ZZZZ</name>
<feature type="domain" description="AlgX/AlgJ SGNH hydrolase-like" evidence="5">
    <location>
        <begin position="93"/>
        <end position="298"/>
    </location>
</feature>
<accession>A0A644VPT3</accession>
<sequence>MKIIKYILFIGFVGILFLPLLQSIYPFYKEIPLRGEFVPAPKSELSVENWFNGSFQSVEEKYRPEHTGFRPFFVRIYNQINYSLLANSPNKNIVLGKNDYLFDTKHVNAYLGKDFVGDEEIGLKVLKLENVLDTLKSLNKQILVVLAPSKVRYFSEYIPERYLIQKKDKSNYEQLAKQLSKSKVQYIDFSAWFLSQKQKSKYSLMNKFGIHWTKYGEYVAMDSLINYMSEKYNWNLPKARYRKLTLTHTPQFTDRDMLDPLNLLLQKDDQLLAYPDVYIDTTKADKKRPRILVVGDSFYWGMYYWGMCNEVFDRGEFWYYNRVVYPEIFENGKIVQREPMFTDMHKIIDKFDVIVFFQTEQNLNDLGFSFIERLYASFLPNINEEEKEIRIKYYIELIKKDPKWYESVKEKAKKWNKPLEEALRIDATYMLEQEQDAKIKQEIKAQKISDR</sequence>
<dbReference type="EMBL" id="VSSQ01000390">
    <property type="protein sequence ID" value="MPL93388.1"/>
    <property type="molecule type" value="Genomic_DNA"/>
</dbReference>